<reference evidence="2" key="1">
    <citation type="journal article" date="2015" name="Nature">
        <title>Complex archaea that bridge the gap between prokaryotes and eukaryotes.</title>
        <authorList>
            <person name="Spang A."/>
            <person name="Saw J.H."/>
            <person name="Jorgensen S.L."/>
            <person name="Zaremba-Niedzwiedzka K."/>
            <person name="Martijn J."/>
            <person name="Lind A.E."/>
            <person name="van Eijk R."/>
            <person name="Schleper C."/>
            <person name="Guy L."/>
            <person name="Ettema T.J."/>
        </authorList>
    </citation>
    <scope>NUCLEOTIDE SEQUENCE</scope>
</reference>
<proteinExistence type="predicted"/>
<dbReference type="AlphaFoldDB" id="A0A0F9LTE6"/>
<organism evidence="2">
    <name type="scientific">marine sediment metagenome</name>
    <dbReference type="NCBI Taxonomy" id="412755"/>
    <lineage>
        <taxon>unclassified sequences</taxon>
        <taxon>metagenomes</taxon>
        <taxon>ecological metagenomes</taxon>
    </lineage>
</organism>
<comment type="caution">
    <text evidence="2">The sequence shown here is derived from an EMBL/GenBank/DDBJ whole genome shotgun (WGS) entry which is preliminary data.</text>
</comment>
<feature type="region of interest" description="Disordered" evidence="1">
    <location>
        <begin position="1"/>
        <end position="23"/>
    </location>
</feature>
<evidence type="ECO:0000313" key="2">
    <source>
        <dbReference type="EMBL" id="KKM96663.1"/>
    </source>
</evidence>
<evidence type="ECO:0000256" key="1">
    <source>
        <dbReference type="SAM" id="MobiDB-lite"/>
    </source>
</evidence>
<protein>
    <submittedName>
        <fullName evidence="2">Uncharacterized protein</fullName>
    </submittedName>
</protein>
<dbReference type="EMBL" id="LAZR01005849">
    <property type="protein sequence ID" value="KKM96663.1"/>
    <property type="molecule type" value="Genomic_DNA"/>
</dbReference>
<sequence length="144" mass="15096">MTAHKGVNQTKLTTSRWTPQDVKENSAPIRVVDDTVVCAAASGDTLTMVAPPAHAKLDLMTSIIFISTMSATAAVDIGSDSGATGAQTALFAAQTAPSGKKLTFDSVGFFNKEWDGGELLFTFSGSYTTATITVKTQLAYKDVP</sequence>
<name>A0A0F9LTE6_9ZZZZ</name>
<gene>
    <name evidence="2" type="ORF">LCGC14_1175800</name>
</gene>
<feature type="compositionally biased region" description="Polar residues" evidence="1">
    <location>
        <begin position="7"/>
        <end position="18"/>
    </location>
</feature>
<accession>A0A0F9LTE6</accession>